<dbReference type="PROSITE" id="PS51194">
    <property type="entry name" value="HELICASE_CTER"/>
    <property type="match status" value="1"/>
</dbReference>
<dbReference type="Pfam" id="PF00271">
    <property type="entry name" value="Helicase_C"/>
    <property type="match status" value="1"/>
</dbReference>
<keyword evidence="2" id="KW-0378">Hydrolase</keyword>
<reference evidence="7" key="1">
    <citation type="journal article" date="2014" name="Int. J. Syst. Evol. Microbiol.">
        <title>Complete genome sequence of Corynebacterium casei LMG S-19264T (=DSM 44701T), isolated from a smear-ripened cheese.</title>
        <authorList>
            <consortium name="US DOE Joint Genome Institute (JGI-PGF)"/>
            <person name="Walter F."/>
            <person name="Albersmeier A."/>
            <person name="Kalinowski J."/>
            <person name="Ruckert C."/>
        </authorList>
    </citation>
    <scope>NUCLEOTIDE SEQUENCE</scope>
    <source>
        <strain evidence="7">VKM B-2484</strain>
    </source>
</reference>
<reference evidence="7" key="2">
    <citation type="submission" date="2023-01" db="EMBL/GenBank/DDBJ databases">
        <authorList>
            <person name="Sun Q."/>
            <person name="Evtushenko L."/>
        </authorList>
    </citation>
    <scope>NUCLEOTIDE SEQUENCE</scope>
    <source>
        <strain evidence="7">VKM B-2484</strain>
    </source>
</reference>
<dbReference type="Proteomes" id="UP001143370">
    <property type="component" value="Unassembled WGS sequence"/>
</dbReference>
<sequence>MIDAFDWARITALKGDALKGAVFSILRSASLEVNNPERSDAILLPIIPRLADIIANNYELKNYREPFSALARAAGLWNYIDKEFADTSDRLVAEAVTVPELGGITLHREQIGALNEIFAGRNLVLSAPTSFGKSLLIDAILASGKYKRVAIVVPTIALLDETRRRIRRRFPEQFDIIAHGTDVASDRPTVFLGTQERIINRSDLGTLDIVIVDEFYKLDARRSDERSVTLNAAVYKLLTKSRQFFFLGPNIDNVHFVGDGRWKFQFLRTKFATVAVETYDLKGVENKQERLLEELGDDTHWPALVFVSSPGRVNRLAIASSKEMSVSDGSAELAHWMKENFGPTWPLIGAVEHGFGVHHARMPRALSSRMVRMFNDLDLPVLFCTSTLIEGVNTAAKTVMIYDKAIDREDFDFFTFSNIRGRAGRLGQHHVGRVLLFNEPPAQTDTDVSPTIFGDEEGAPDDYVVQISDEDIEVQVDPRITQLEFTLGLTRAELKVAVSIGLETADRIRQEVARRLAVDPTLAWERFPNSEELSMIAEIVFTVRRASELGSNTAKQLAYYISRLSHSETMRVFFIEYDQKYKGDPENYDTIFRFLRACEYGLPQILSVIEIFVRKRHPSTNYRHFINELSHWFRPPVLRELDEEGIPIQISERFYRVGDTRKKLAERLLMYASSPSKEMDVFEREWVTGALA</sequence>
<dbReference type="GO" id="GO:0005524">
    <property type="term" value="F:ATP binding"/>
    <property type="evidence" value="ECO:0007669"/>
    <property type="project" value="UniProtKB-KW"/>
</dbReference>
<evidence type="ECO:0000256" key="4">
    <source>
        <dbReference type="ARBA" id="ARBA00022840"/>
    </source>
</evidence>
<gene>
    <name evidence="7" type="primary">yfjK</name>
    <name evidence="7" type="ORF">GCM10017643_32570</name>
</gene>
<dbReference type="InterPro" id="IPR050474">
    <property type="entry name" value="Hel308_SKI2-like"/>
</dbReference>
<dbReference type="InterPro" id="IPR027417">
    <property type="entry name" value="P-loop_NTPase"/>
</dbReference>
<dbReference type="PANTHER" id="PTHR47961">
    <property type="entry name" value="DNA POLYMERASE THETA, PUTATIVE (AFU_ORTHOLOGUE AFUA_1G05260)-RELATED"/>
    <property type="match status" value="1"/>
</dbReference>
<evidence type="ECO:0000256" key="3">
    <source>
        <dbReference type="ARBA" id="ARBA00022806"/>
    </source>
</evidence>
<evidence type="ECO:0000256" key="2">
    <source>
        <dbReference type="ARBA" id="ARBA00022801"/>
    </source>
</evidence>
<dbReference type="Gene3D" id="3.40.50.300">
    <property type="entry name" value="P-loop containing nucleotide triphosphate hydrolases"/>
    <property type="match status" value="2"/>
</dbReference>
<dbReference type="PROSITE" id="PS51192">
    <property type="entry name" value="HELICASE_ATP_BIND_1"/>
    <property type="match status" value="1"/>
</dbReference>
<evidence type="ECO:0000259" key="5">
    <source>
        <dbReference type="PROSITE" id="PS51192"/>
    </source>
</evidence>
<keyword evidence="1" id="KW-0547">Nucleotide-binding</keyword>
<dbReference type="SUPFAM" id="SSF52540">
    <property type="entry name" value="P-loop containing nucleoside triphosphate hydrolases"/>
    <property type="match status" value="1"/>
</dbReference>
<dbReference type="GO" id="GO:0004386">
    <property type="term" value="F:helicase activity"/>
    <property type="evidence" value="ECO:0007669"/>
    <property type="project" value="UniProtKB-KW"/>
</dbReference>
<accession>A0A9W6J922</accession>
<comment type="caution">
    <text evidence="7">The sequence shown here is derived from an EMBL/GenBank/DDBJ whole genome shotgun (WGS) entry which is preliminary data.</text>
</comment>
<organism evidence="7 8">
    <name type="scientific">Ancylobacter dichloromethanicus</name>
    <dbReference type="NCBI Taxonomy" id="518825"/>
    <lineage>
        <taxon>Bacteria</taxon>
        <taxon>Pseudomonadati</taxon>
        <taxon>Pseudomonadota</taxon>
        <taxon>Alphaproteobacteria</taxon>
        <taxon>Hyphomicrobiales</taxon>
        <taxon>Xanthobacteraceae</taxon>
        <taxon>Ancylobacter</taxon>
    </lineage>
</organism>
<dbReference type="GO" id="GO:0003676">
    <property type="term" value="F:nucleic acid binding"/>
    <property type="evidence" value="ECO:0007669"/>
    <property type="project" value="InterPro"/>
</dbReference>
<evidence type="ECO:0000259" key="6">
    <source>
        <dbReference type="PROSITE" id="PS51194"/>
    </source>
</evidence>
<dbReference type="SMART" id="SM00490">
    <property type="entry name" value="HELICc"/>
    <property type="match status" value="1"/>
</dbReference>
<keyword evidence="8" id="KW-1185">Reference proteome</keyword>
<dbReference type="GO" id="GO:0016787">
    <property type="term" value="F:hydrolase activity"/>
    <property type="evidence" value="ECO:0007669"/>
    <property type="project" value="UniProtKB-KW"/>
</dbReference>
<name>A0A9W6J922_9HYPH</name>
<dbReference type="InterPro" id="IPR014001">
    <property type="entry name" value="Helicase_ATP-bd"/>
</dbReference>
<evidence type="ECO:0000313" key="8">
    <source>
        <dbReference type="Proteomes" id="UP001143370"/>
    </source>
</evidence>
<dbReference type="AlphaFoldDB" id="A0A9W6J922"/>
<dbReference type="SMART" id="SM00487">
    <property type="entry name" value="DEXDc"/>
    <property type="match status" value="1"/>
</dbReference>
<feature type="domain" description="Helicase ATP-binding" evidence="5">
    <location>
        <begin position="114"/>
        <end position="252"/>
    </location>
</feature>
<dbReference type="InterPro" id="IPR011545">
    <property type="entry name" value="DEAD/DEAH_box_helicase_dom"/>
</dbReference>
<evidence type="ECO:0008006" key="9">
    <source>
        <dbReference type="Google" id="ProtNLM"/>
    </source>
</evidence>
<dbReference type="RefSeq" id="WP_213374677.1">
    <property type="nucleotide sequence ID" value="NZ_BSFJ01000021.1"/>
</dbReference>
<evidence type="ECO:0000313" key="7">
    <source>
        <dbReference type="EMBL" id="GLK73141.1"/>
    </source>
</evidence>
<protein>
    <recommendedName>
        <fullName evidence="9">DEAD/DEAH box helicase</fullName>
    </recommendedName>
</protein>
<keyword evidence="3" id="KW-0347">Helicase</keyword>
<dbReference type="Pfam" id="PF00270">
    <property type="entry name" value="DEAD"/>
    <property type="match status" value="1"/>
</dbReference>
<keyword evidence="4" id="KW-0067">ATP-binding</keyword>
<evidence type="ECO:0000256" key="1">
    <source>
        <dbReference type="ARBA" id="ARBA00022741"/>
    </source>
</evidence>
<dbReference type="InterPro" id="IPR001650">
    <property type="entry name" value="Helicase_C-like"/>
</dbReference>
<proteinExistence type="predicted"/>
<feature type="domain" description="Helicase C-terminal" evidence="6">
    <location>
        <begin position="287"/>
        <end position="473"/>
    </location>
</feature>
<dbReference type="EMBL" id="BSFJ01000021">
    <property type="protein sequence ID" value="GLK73141.1"/>
    <property type="molecule type" value="Genomic_DNA"/>
</dbReference>
<dbReference type="PANTHER" id="PTHR47961:SF6">
    <property type="entry name" value="DNA-DIRECTED DNA POLYMERASE"/>
    <property type="match status" value="1"/>
</dbReference>